<proteinExistence type="predicted"/>
<dbReference type="Pfam" id="PF26107">
    <property type="entry name" value="BrxR_CTD"/>
    <property type="match status" value="1"/>
</dbReference>
<accession>A0ABM9T3Q0</accession>
<feature type="domain" description="DNA-binding transcriptional repressor CapW C-terminal dimerisation" evidence="1">
    <location>
        <begin position="5"/>
        <end position="68"/>
    </location>
</feature>
<dbReference type="EMBL" id="CTRI01000008">
    <property type="protein sequence ID" value="CQR30930.1"/>
    <property type="molecule type" value="Genomic_DNA"/>
</dbReference>
<reference evidence="2 3" key="1">
    <citation type="submission" date="2015-03" db="EMBL/GenBank/DDBJ databases">
        <authorList>
            <person name="Regsiter A."/>
            <person name="william w."/>
        </authorList>
    </citation>
    <scope>NUCLEOTIDE SEQUENCE [LARGE SCALE GENOMIC DNA]</scope>
    <source>
        <strain evidence="2 3">CB1</strain>
    </source>
</reference>
<keyword evidence="3" id="KW-1185">Reference proteome</keyword>
<comment type="caution">
    <text evidence="2">The sequence shown here is derived from an EMBL/GenBank/DDBJ whole genome shotgun (WGS) entry which is preliminary data.</text>
</comment>
<name>A0ABM9T3Q0_THIA3</name>
<evidence type="ECO:0000313" key="2">
    <source>
        <dbReference type="EMBL" id="CQR30930.1"/>
    </source>
</evidence>
<protein>
    <recommendedName>
        <fullName evidence="1">DNA-binding transcriptional repressor CapW C-terminal dimerisation domain-containing protein</fullName>
    </recommendedName>
</protein>
<dbReference type="InterPro" id="IPR059020">
    <property type="entry name" value="CapW_CTD"/>
</dbReference>
<sequence>MIRVLVVHPGIDRPEIVRRDFGMRRGELHITVRSAVAGYVLQKWNVDCSLDRRLDPMIHRLSLKNIESLKDCKNAAIAPGFSNPVATG</sequence>
<organism evidence="2 3">
    <name type="scientific">Thiomonas arsenitoxydans (strain DSM 22701 / CIP 110005 / 3As)</name>
    <dbReference type="NCBI Taxonomy" id="426114"/>
    <lineage>
        <taxon>Bacteria</taxon>
        <taxon>Pseudomonadati</taxon>
        <taxon>Pseudomonadota</taxon>
        <taxon>Betaproteobacteria</taxon>
        <taxon>Burkholderiales</taxon>
        <taxon>Thiomonas</taxon>
    </lineage>
</organism>
<evidence type="ECO:0000259" key="1">
    <source>
        <dbReference type="Pfam" id="PF26107"/>
    </source>
</evidence>
<gene>
    <name evidence="2" type="ORF">THICB1_160027</name>
</gene>
<dbReference type="Proteomes" id="UP000078599">
    <property type="component" value="Unassembled WGS sequence"/>
</dbReference>
<evidence type="ECO:0000313" key="3">
    <source>
        <dbReference type="Proteomes" id="UP000078599"/>
    </source>
</evidence>